<dbReference type="EMBL" id="IACM01071615">
    <property type="protein sequence ID" value="LAB27605.1"/>
    <property type="molecule type" value="Transcribed_RNA"/>
</dbReference>
<reference evidence="2" key="1">
    <citation type="submission" date="2017-07" db="EMBL/GenBank/DDBJ databases">
        <authorList>
            <person name="Mikheyev A."/>
            <person name="Grau M."/>
        </authorList>
    </citation>
    <scope>NUCLEOTIDE SEQUENCE</scope>
    <source>
        <tissue evidence="2">Venom_gland</tissue>
    </source>
</reference>
<protein>
    <submittedName>
        <fullName evidence="2">Uncharacterized protein</fullName>
    </submittedName>
</protein>
<evidence type="ECO:0000313" key="2">
    <source>
        <dbReference type="EMBL" id="LAB27605.1"/>
    </source>
</evidence>
<sequence>MGAGTGAQGEPRCPGNKSPERRKGPGGILHPLPAPTLPGESSEVEVGESLEGKSGAGKKNMVAREDLQEIVPAFSSCEDTKIGLGPQDTQNTNRQFLLGGWVN</sequence>
<proteinExistence type="predicted"/>
<organism evidence="2">
    <name type="scientific">Micrurus spixii</name>
    <name type="common">Amazon coral snake</name>
    <dbReference type="NCBI Taxonomy" id="129469"/>
    <lineage>
        <taxon>Eukaryota</taxon>
        <taxon>Metazoa</taxon>
        <taxon>Chordata</taxon>
        <taxon>Craniata</taxon>
        <taxon>Vertebrata</taxon>
        <taxon>Euteleostomi</taxon>
        <taxon>Lepidosauria</taxon>
        <taxon>Squamata</taxon>
        <taxon>Bifurcata</taxon>
        <taxon>Unidentata</taxon>
        <taxon>Episquamata</taxon>
        <taxon>Toxicofera</taxon>
        <taxon>Serpentes</taxon>
        <taxon>Colubroidea</taxon>
        <taxon>Elapidae</taxon>
        <taxon>Elapinae</taxon>
        <taxon>Micrurus</taxon>
    </lineage>
</organism>
<feature type="region of interest" description="Disordered" evidence="1">
    <location>
        <begin position="1"/>
        <end position="60"/>
    </location>
</feature>
<dbReference type="AlphaFoldDB" id="A0A2D4M2Q5"/>
<evidence type="ECO:0000256" key="1">
    <source>
        <dbReference type="SAM" id="MobiDB-lite"/>
    </source>
</evidence>
<name>A0A2D4M2Q5_9SAUR</name>
<reference evidence="2" key="2">
    <citation type="submission" date="2017-11" db="EMBL/GenBank/DDBJ databases">
        <title>Coralsnake Venomics: Analyses of Venom Gland Transcriptomes and Proteomes of Six Brazilian Taxa.</title>
        <authorList>
            <person name="Aird S.D."/>
            <person name="Jorge da Silva N."/>
            <person name="Qiu L."/>
            <person name="Villar-Briones A."/>
            <person name="Aparecida-Saddi V."/>
            <person name="Campos-Telles M.P."/>
            <person name="Grau M."/>
            <person name="Mikheyev A.S."/>
        </authorList>
    </citation>
    <scope>NUCLEOTIDE SEQUENCE</scope>
    <source>
        <tissue evidence="2">Venom_gland</tissue>
    </source>
</reference>
<accession>A0A2D4M2Q5</accession>